<dbReference type="EMBL" id="VAHF01000012">
    <property type="protein sequence ID" value="TXG48678.1"/>
    <property type="molecule type" value="Genomic_DNA"/>
</dbReference>
<evidence type="ECO:0000313" key="3">
    <source>
        <dbReference type="EMBL" id="TXG48678.1"/>
    </source>
</evidence>
<dbReference type="InterPro" id="IPR004330">
    <property type="entry name" value="FAR1_DNA_bnd_dom"/>
</dbReference>
<dbReference type="PANTHER" id="PTHR47718:SF2">
    <property type="entry name" value="PROTEIN FAR1-RELATED SEQUENCE 5-LIKE"/>
    <property type="match status" value="1"/>
</dbReference>
<organism evidence="3 4">
    <name type="scientific">Acer yangbiense</name>
    <dbReference type="NCBI Taxonomy" id="1000413"/>
    <lineage>
        <taxon>Eukaryota</taxon>
        <taxon>Viridiplantae</taxon>
        <taxon>Streptophyta</taxon>
        <taxon>Embryophyta</taxon>
        <taxon>Tracheophyta</taxon>
        <taxon>Spermatophyta</taxon>
        <taxon>Magnoliopsida</taxon>
        <taxon>eudicotyledons</taxon>
        <taxon>Gunneridae</taxon>
        <taxon>Pentapetalae</taxon>
        <taxon>rosids</taxon>
        <taxon>malvids</taxon>
        <taxon>Sapindales</taxon>
        <taxon>Sapindaceae</taxon>
        <taxon>Hippocastanoideae</taxon>
        <taxon>Acereae</taxon>
        <taxon>Acer</taxon>
    </lineage>
</organism>
<dbReference type="Pfam" id="PF03101">
    <property type="entry name" value="FAR1"/>
    <property type="match status" value="1"/>
</dbReference>
<feature type="domain" description="FAR1" evidence="1">
    <location>
        <begin position="11"/>
        <end position="100"/>
    </location>
</feature>
<dbReference type="Pfam" id="PF10551">
    <property type="entry name" value="MULE"/>
    <property type="match status" value="1"/>
</dbReference>
<dbReference type="InterPro" id="IPR018289">
    <property type="entry name" value="MULE_transposase_dom"/>
</dbReference>
<dbReference type="Proteomes" id="UP000323000">
    <property type="component" value="Chromosome 12"/>
</dbReference>
<name>A0A5C7GVF0_9ROSI</name>
<evidence type="ECO:0000259" key="2">
    <source>
        <dbReference type="Pfam" id="PF10551"/>
    </source>
</evidence>
<sequence length="233" mass="26657">MEFDSEEIAYKFYNEYAGKMGFSIRKEAVVKNKRTGEVTSRIFVCSKEGFRSKDKRDSLTKHPRAETRTGCDARMSIKLNRCGNKFIVNHFEEVHNHALITQDCAHMLPSQRKISSSQATELELAEESGISIRNSYELIGRQSGGRESLGYIKTFLEAMFEKALKTIFTNRDAATAKAISSVIPDTYHRLYTWHIMKNAFKKVNQLFKGSGGVNKVLSKFIYFYDEEDEFLAA</sequence>
<reference evidence="4" key="1">
    <citation type="journal article" date="2019" name="Gigascience">
        <title>De novo genome assembly of the endangered Acer yangbiense, a plant species with extremely small populations endemic to Yunnan Province, China.</title>
        <authorList>
            <person name="Yang J."/>
            <person name="Wariss H.M."/>
            <person name="Tao L."/>
            <person name="Zhang R."/>
            <person name="Yun Q."/>
            <person name="Hollingsworth P."/>
            <person name="Dao Z."/>
            <person name="Luo G."/>
            <person name="Guo H."/>
            <person name="Ma Y."/>
            <person name="Sun W."/>
        </authorList>
    </citation>
    <scope>NUCLEOTIDE SEQUENCE [LARGE SCALE GENOMIC DNA]</scope>
    <source>
        <strain evidence="4">cv. Malutang</strain>
    </source>
</reference>
<feature type="domain" description="MULE transposase" evidence="2">
    <location>
        <begin position="152"/>
        <end position="198"/>
    </location>
</feature>
<keyword evidence="4" id="KW-1185">Reference proteome</keyword>
<protein>
    <submittedName>
        <fullName evidence="3">Uncharacterized protein</fullName>
    </submittedName>
</protein>
<gene>
    <name evidence="3" type="ORF">EZV62_024553</name>
</gene>
<dbReference type="AlphaFoldDB" id="A0A5C7GVF0"/>
<evidence type="ECO:0000259" key="1">
    <source>
        <dbReference type="Pfam" id="PF03101"/>
    </source>
</evidence>
<dbReference type="OrthoDB" id="1894539at2759"/>
<comment type="caution">
    <text evidence="3">The sequence shown here is derived from an EMBL/GenBank/DDBJ whole genome shotgun (WGS) entry which is preliminary data.</text>
</comment>
<accession>A0A5C7GVF0</accession>
<dbReference type="PANTHER" id="PTHR47718">
    <property type="entry name" value="OS01G0519700 PROTEIN"/>
    <property type="match status" value="1"/>
</dbReference>
<proteinExistence type="predicted"/>
<evidence type="ECO:0000313" key="4">
    <source>
        <dbReference type="Proteomes" id="UP000323000"/>
    </source>
</evidence>